<evidence type="ECO:0000256" key="6">
    <source>
        <dbReference type="ARBA" id="ARBA00022989"/>
    </source>
</evidence>
<dbReference type="PROSITE" id="PS50883">
    <property type="entry name" value="EAL"/>
    <property type="match status" value="1"/>
</dbReference>
<gene>
    <name evidence="11" type="ORF">H9L24_21425</name>
</gene>
<keyword evidence="2" id="KW-0813">Transport</keyword>
<feature type="transmembrane region" description="Helical" evidence="8">
    <location>
        <begin position="125"/>
        <end position="148"/>
    </location>
</feature>
<evidence type="ECO:0000256" key="7">
    <source>
        <dbReference type="ARBA" id="ARBA00023136"/>
    </source>
</evidence>
<feature type="transmembrane region" description="Helical" evidence="8">
    <location>
        <begin position="37"/>
        <end position="61"/>
    </location>
</feature>
<protein>
    <submittedName>
        <fullName evidence="11">PTS sugar transporter subunit IIC/EAL domain-containing protein</fullName>
    </submittedName>
</protein>
<evidence type="ECO:0000259" key="10">
    <source>
        <dbReference type="PROSITE" id="PS51105"/>
    </source>
</evidence>
<evidence type="ECO:0000256" key="4">
    <source>
        <dbReference type="ARBA" id="ARBA00022597"/>
    </source>
</evidence>
<feature type="domain" description="PTS EIIC type-3" evidence="10">
    <location>
        <begin position="13"/>
        <end position="397"/>
    </location>
</feature>
<feature type="transmembrane region" description="Helical" evidence="8">
    <location>
        <begin position="326"/>
        <end position="344"/>
    </location>
</feature>
<name>A0A7H0HFM2_9BURK</name>
<evidence type="ECO:0000259" key="9">
    <source>
        <dbReference type="PROSITE" id="PS50883"/>
    </source>
</evidence>
<dbReference type="AlphaFoldDB" id="A0A7H0HFM2"/>
<evidence type="ECO:0000256" key="2">
    <source>
        <dbReference type="ARBA" id="ARBA00022448"/>
    </source>
</evidence>
<dbReference type="GO" id="GO:0005886">
    <property type="term" value="C:plasma membrane"/>
    <property type="evidence" value="ECO:0007669"/>
    <property type="project" value="UniProtKB-SubCell"/>
</dbReference>
<accession>A0A7H0HFM2</accession>
<evidence type="ECO:0000256" key="1">
    <source>
        <dbReference type="ARBA" id="ARBA00004651"/>
    </source>
</evidence>
<feature type="domain" description="EAL" evidence="9">
    <location>
        <begin position="442"/>
        <end position="693"/>
    </location>
</feature>
<dbReference type="InterPro" id="IPR001633">
    <property type="entry name" value="EAL_dom"/>
</dbReference>
<dbReference type="PANTHER" id="PTHR33989">
    <property type="match status" value="1"/>
</dbReference>
<evidence type="ECO:0000313" key="12">
    <source>
        <dbReference type="Proteomes" id="UP000516057"/>
    </source>
</evidence>
<evidence type="ECO:0000256" key="8">
    <source>
        <dbReference type="SAM" id="Phobius"/>
    </source>
</evidence>
<evidence type="ECO:0000313" key="11">
    <source>
        <dbReference type="EMBL" id="QNP59338.1"/>
    </source>
</evidence>
<dbReference type="GO" id="GO:0008982">
    <property type="term" value="F:protein-N(PI)-phosphohistidine-sugar phosphotransferase activity"/>
    <property type="evidence" value="ECO:0007669"/>
    <property type="project" value="InterPro"/>
</dbReference>
<comment type="subcellular location">
    <subcellularLocation>
        <location evidence="1">Cell membrane</location>
        <topology evidence="1">Multi-pass membrane protein</topology>
    </subcellularLocation>
</comment>
<dbReference type="RefSeq" id="WP_187736322.1">
    <property type="nucleotide sequence ID" value="NZ_CP060790.1"/>
</dbReference>
<feature type="transmembrane region" description="Helical" evidence="8">
    <location>
        <begin position="377"/>
        <end position="397"/>
    </location>
</feature>
<dbReference type="EMBL" id="CP060790">
    <property type="protein sequence ID" value="QNP59338.1"/>
    <property type="molecule type" value="Genomic_DNA"/>
</dbReference>
<sequence>MGHETSRAGFPTVQLFLTQRLAALAGADSMRAIREGLLWLVPCLLVSAAFLVLSALAQLAGLPEGVSRTLAGLHAQISGILPPLAAASIGYMLSIRHRLPRLPVAFLCFAYVEIAAYLLNDHPRAAATLVLFIAIASPLINVPLMARLHRQRWTHIARGDFVGENVQDAMNLVIPGAITALLLIAVLMALLQVPALTLAELPLALAATENTYRSGVLLTATNSVLWFFGIHGYHALLPFFQMLDQAVAWNATDLAAGLVPRHALNGGLLGSFVFIGGAGATLSLTLATLLFCKGRGLRLLALASLPIALLNVNEILLFGLPLILNLRLLVPFLLVPVVNVVLALAAVQAGWVAAASVGLPLTAPVLFNAYVSTGGDVAAVVLQALLVGLGMLIYAPYIRAIDRMGQESASIHVRALDTTFTRLHEEASLFANDPVVRAHQARALHETTLAHIRDIGEYEFHLEFQPQVSRWSGLCTGCEALLRATNPQGVARPPGTFLRWLAEADLMRDVDLWVASAAVRQHQHWRAAGFTLPISINVTGGTLTSPSHCERLVQVLAQAHGQVGVEITEEALVGDVPTIRQAIERIHAVGAKVAIDDFGTGYSSMSYLHQFDVDAIKIDRSFVVARHEPKGALVMDGLLRFCEALNLGIVVEGVETEAQYQALQSSTELMVQGWYFSKALPGDAVPAFVHARQRRQAEVIAQY</sequence>
<dbReference type="Proteomes" id="UP000516057">
    <property type="component" value="Chromosome"/>
</dbReference>
<keyword evidence="4 11" id="KW-0762">Sugar transport</keyword>
<evidence type="ECO:0000256" key="3">
    <source>
        <dbReference type="ARBA" id="ARBA00022475"/>
    </source>
</evidence>
<dbReference type="PANTHER" id="PTHR33989:SF4">
    <property type="entry name" value="PTS SYSTEM N,N'-DIACETYLCHITOBIOSE-SPECIFIC EIIC COMPONENT"/>
    <property type="match status" value="1"/>
</dbReference>
<dbReference type="Gene3D" id="3.20.20.450">
    <property type="entry name" value="EAL domain"/>
    <property type="match status" value="1"/>
</dbReference>
<feature type="transmembrane region" description="Helical" evidence="8">
    <location>
        <begin position="73"/>
        <end position="95"/>
    </location>
</feature>
<dbReference type="PROSITE" id="PS51105">
    <property type="entry name" value="PTS_EIIC_TYPE_3"/>
    <property type="match status" value="1"/>
</dbReference>
<dbReference type="SUPFAM" id="SSF141868">
    <property type="entry name" value="EAL domain-like"/>
    <property type="match status" value="1"/>
</dbReference>
<dbReference type="InterPro" id="IPR003352">
    <property type="entry name" value="PTS_EIIC"/>
</dbReference>
<feature type="transmembrane region" description="Helical" evidence="8">
    <location>
        <begin position="102"/>
        <end position="119"/>
    </location>
</feature>
<feature type="transmembrane region" description="Helical" evidence="8">
    <location>
        <begin position="351"/>
        <end position="371"/>
    </location>
</feature>
<dbReference type="InterPro" id="IPR035919">
    <property type="entry name" value="EAL_sf"/>
</dbReference>
<feature type="transmembrane region" description="Helical" evidence="8">
    <location>
        <begin position="268"/>
        <end position="292"/>
    </location>
</feature>
<dbReference type="KEGG" id="amon:H9L24_21425"/>
<keyword evidence="12" id="KW-1185">Reference proteome</keyword>
<keyword evidence="6 8" id="KW-1133">Transmembrane helix</keyword>
<feature type="transmembrane region" description="Helical" evidence="8">
    <location>
        <begin position="169"/>
        <end position="191"/>
    </location>
</feature>
<keyword evidence="7 8" id="KW-0472">Membrane</keyword>
<dbReference type="Pfam" id="PF02378">
    <property type="entry name" value="PTS_EIIC"/>
    <property type="match status" value="1"/>
</dbReference>
<proteinExistence type="predicted"/>
<keyword evidence="3" id="KW-1003">Cell membrane</keyword>
<dbReference type="InterPro" id="IPR004501">
    <property type="entry name" value="PTS_EIIC_3"/>
</dbReference>
<feature type="transmembrane region" description="Helical" evidence="8">
    <location>
        <begin position="299"/>
        <end position="320"/>
    </location>
</feature>
<reference evidence="11 12" key="1">
    <citation type="submission" date="2020-08" db="EMBL/GenBank/DDBJ databases">
        <title>Genome sequence of Acidovorax monticola KACC 19171T.</title>
        <authorList>
            <person name="Hyun D.-W."/>
            <person name="Bae J.-W."/>
        </authorList>
    </citation>
    <scope>NUCLEOTIDE SEQUENCE [LARGE SCALE GENOMIC DNA]</scope>
    <source>
        <strain evidence="11 12">KACC 19171</strain>
    </source>
</reference>
<evidence type="ECO:0000256" key="5">
    <source>
        <dbReference type="ARBA" id="ARBA00022692"/>
    </source>
</evidence>
<keyword evidence="5 8" id="KW-0812">Transmembrane</keyword>
<dbReference type="CDD" id="cd01948">
    <property type="entry name" value="EAL"/>
    <property type="match status" value="1"/>
</dbReference>
<dbReference type="SMART" id="SM00052">
    <property type="entry name" value="EAL"/>
    <property type="match status" value="1"/>
</dbReference>
<organism evidence="11 12">
    <name type="scientific">Paenacidovorax monticola</name>
    <dbReference type="NCBI Taxonomy" id="1926868"/>
    <lineage>
        <taxon>Bacteria</taxon>
        <taxon>Pseudomonadati</taxon>
        <taxon>Pseudomonadota</taxon>
        <taxon>Betaproteobacteria</taxon>
        <taxon>Burkholderiales</taxon>
        <taxon>Comamonadaceae</taxon>
        <taxon>Paenacidovorax</taxon>
    </lineage>
</organism>
<dbReference type="Pfam" id="PF00563">
    <property type="entry name" value="EAL"/>
    <property type="match status" value="1"/>
</dbReference>
<dbReference type="InterPro" id="IPR051088">
    <property type="entry name" value="PTS_Sugar-EIIC/EIIB"/>
</dbReference>
<dbReference type="GO" id="GO:0009401">
    <property type="term" value="P:phosphoenolpyruvate-dependent sugar phosphotransferase system"/>
    <property type="evidence" value="ECO:0007669"/>
    <property type="project" value="InterPro"/>
</dbReference>